<gene>
    <name evidence="1" type="ORF">JOC58_002115</name>
</gene>
<sequence>MFFIRKKAMQRLAEPYREPDMFMCYATPQHLHTYSTRALLLVNQDKLVVLFLNLFSTRVVHCSELAIADLQEQKFRSGVGLEAVWSFQVNGASWRFQIMWTILTLGSMQRDFLEFLQFRIVN</sequence>
<evidence type="ECO:0000313" key="1">
    <source>
        <dbReference type="EMBL" id="MDR6244222.1"/>
    </source>
</evidence>
<reference evidence="1 2" key="1">
    <citation type="submission" date="2023-07" db="EMBL/GenBank/DDBJ databases">
        <title>Genomic Encyclopedia of Type Strains, Phase IV (KMG-IV): sequencing the most valuable type-strain genomes for metagenomic binning, comparative biology and taxonomic classification.</title>
        <authorList>
            <person name="Goeker M."/>
        </authorList>
    </citation>
    <scope>NUCLEOTIDE SEQUENCE [LARGE SCALE GENOMIC DNA]</scope>
    <source>
        <strain evidence="1 2">DSM 22170</strain>
    </source>
</reference>
<keyword evidence="2" id="KW-1185">Reference proteome</keyword>
<dbReference type="EMBL" id="JAVDQH010000007">
    <property type="protein sequence ID" value="MDR6244222.1"/>
    <property type="molecule type" value="Genomic_DNA"/>
</dbReference>
<dbReference type="Proteomes" id="UP001185028">
    <property type="component" value="Unassembled WGS sequence"/>
</dbReference>
<evidence type="ECO:0000313" key="2">
    <source>
        <dbReference type="Proteomes" id="UP001185028"/>
    </source>
</evidence>
<comment type="caution">
    <text evidence="1">The sequence shown here is derived from an EMBL/GenBank/DDBJ whole genome shotgun (WGS) entry which is preliminary data.</text>
</comment>
<name>A0ABU1IZS9_9BACL</name>
<organism evidence="1 2">
    <name type="scientific">Paenibacillus hunanensis</name>
    <dbReference type="NCBI Taxonomy" id="539262"/>
    <lineage>
        <taxon>Bacteria</taxon>
        <taxon>Bacillati</taxon>
        <taxon>Bacillota</taxon>
        <taxon>Bacilli</taxon>
        <taxon>Bacillales</taxon>
        <taxon>Paenibacillaceae</taxon>
        <taxon>Paenibacillus</taxon>
    </lineage>
</organism>
<proteinExistence type="predicted"/>
<protein>
    <submittedName>
        <fullName evidence="1">Uncharacterized protein</fullName>
    </submittedName>
</protein>
<accession>A0ABU1IZS9</accession>
<dbReference type="RefSeq" id="WP_188776262.1">
    <property type="nucleotide sequence ID" value="NZ_BMMB01000006.1"/>
</dbReference>